<evidence type="ECO:0000259" key="1">
    <source>
        <dbReference type="PROSITE" id="PS50994"/>
    </source>
</evidence>
<dbReference type="InterPro" id="IPR050951">
    <property type="entry name" value="Retrovirus_Pol_polyprotein"/>
</dbReference>
<organism evidence="2 3">
    <name type="scientific">Paspalum notatum var. saurae</name>
    <dbReference type="NCBI Taxonomy" id="547442"/>
    <lineage>
        <taxon>Eukaryota</taxon>
        <taxon>Viridiplantae</taxon>
        <taxon>Streptophyta</taxon>
        <taxon>Embryophyta</taxon>
        <taxon>Tracheophyta</taxon>
        <taxon>Spermatophyta</taxon>
        <taxon>Magnoliopsida</taxon>
        <taxon>Liliopsida</taxon>
        <taxon>Poales</taxon>
        <taxon>Poaceae</taxon>
        <taxon>PACMAD clade</taxon>
        <taxon>Panicoideae</taxon>
        <taxon>Andropogonodae</taxon>
        <taxon>Paspaleae</taxon>
        <taxon>Paspalinae</taxon>
        <taxon>Paspalum</taxon>
    </lineage>
</organism>
<dbReference type="InterPro" id="IPR036397">
    <property type="entry name" value="RNaseH_sf"/>
</dbReference>
<dbReference type="InterPro" id="IPR016197">
    <property type="entry name" value="Chromo-like_dom_sf"/>
</dbReference>
<keyword evidence="3" id="KW-1185">Reference proteome</keyword>
<evidence type="ECO:0000313" key="2">
    <source>
        <dbReference type="EMBL" id="WVZ94052.1"/>
    </source>
</evidence>
<dbReference type="InterPro" id="IPR001584">
    <property type="entry name" value="Integrase_cat-core"/>
</dbReference>
<dbReference type="PROSITE" id="PS50994">
    <property type="entry name" value="INTEGRASE"/>
    <property type="match status" value="1"/>
</dbReference>
<dbReference type="PANTHER" id="PTHR37984:SF5">
    <property type="entry name" value="PROTEIN NYNRIN-LIKE"/>
    <property type="match status" value="1"/>
</dbReference>
<dbReference type="SUPFAM" id="SSF53098">
    <property type="entry name" value="Ribonuclease H-like"/>
    <property type="match status" value="1"/>
</dbReference>
<evidence type="ECO:0000313" key="3">
    <source>
        <dbReference type="Proteomes" id="UP001341281"/>
    </source>
</evidence>
<sequence length="239" mass="27418">MAHFIPLLDPYIAQGVAKHFMDSIVRLHGFPQSIVSDHDPIFISAFWCELFKQYKVSLNLSTTYHPQSDGQTERINQCLEMYLRCAVHESPHQWKSWLSLVELWYNTTFHTTLDTTGLSKCLNAWGRWHTSWIFLPTIKFILFSMFRNSSLTHQTLHRSSILFLLSLLWKLGAQPVVIIDRHLLKKGNAAITQVMVTWCGLPSLVATWEDYQVLKTRFPDAVAWGQAPSLVGGVITTTD</sequence>
<dbReference type="GO" id="GO:0003676">
    <property type="term" value="F:nucleic acid binding"/>
    <property type="evidence" value="ECO:0007669"/>
    <property type="project" value="InterPro"/>
</dbReference>
<dbReference type="GO" id="GO:0015074">
    <property type="term" value="P:DNA integration"/>
    <property type="evidence" value="ECO:0007669"/>
    <property type="project" value="InterPro"/>
</dbReference>
<accession>A0AAQ3UQ12</accession>
<dbReference type="InterPro" id="IPR012337">
    <property type="entry name" value="RNaseH-like_sf"/>
</dbReference>
<name>A0AAQ3UQ12_PASNO</name>
<dbReference type="EMBL" id="CP144753">
    <property type="protein sequence ID" value="WVZ94052.1"/>
    <property type="molecule type" value="Genomic_DNA"/>
</dbReference>
<dbReference type="Gene3D" id="3.30.420.10">
    <property type="entry name" value="Ribonuclease H-like superfamily/Ribonuclease H"/>
    <property type="match status" value="1"/>
</dbReference>
<reference evidence="2 3" key="1">
    <citation type="submission" date="2024-02" db="EMBL/GenBank/DDBJ databases">
        <title>High-quality chromosome-scale genome assembly of Pensacola bahiagrass (Paspalum notatum Flugge var. saurae).</title>
        <authorList>
            <person name="Vega J.M."/>
            <person name="Podio M."/>
            <person name="Orjuela J."/>
            <person name="Siena L.A."/>
            <person name="Pessino S.C."/>
            <person name="Combes M.C."/>
            <person name="Mariac C."/>
            <person name="Albertini E."/>
            <person name="Pupilli F."/>
            <person name="Ortiz J.P.A."/>
            <person name="Leblanc O."/>
        </authorList>
    </citation>
    <scope>NUCLEOTIDE SEQUENCE [LARGE SCALE GENOMIC DNA]</scope>
    <source>
        <strain evidence="2">R1</strain>
        <tissue evidence="2">Leaf</tissue>
    </source>
</reference>
<gene>
    <name evidence="2" type="ORF">U9M48_039994</name>
</gene>
<protein>
    <recommendedName>
        <fullName evidence="1">Integrase catalytic domain-containing protein</fullName>
    </recommendedName>
</protein>
<dbReference type="AlphaFoldDB" id="A0AAQ3UQ12"/>
<dbReference type="SUPFAM" id="SSF54160">
    <property type="entry name" value="Chromo domain-like"/>
    <property type="match status" value="1"/>
</dbReference>
<proteinExistence type="predicted"/>
<dbReference type="Proteomes" id="UP001341281">
    <property type="component" value="Chromosome 09"/>
</dbReference>
<dbReference type="PANTHER" id="PTHR37984">
    <property type="entry name" value="PROTEIN CBG26694"/>
    <property type="match status" value="1"/>
</dbReference>
<feature type="domain" description="Integrase catalytic" evidence="1">
    <location>
        <begin position="1"/>
        <end position="128"/>
    </location>
</feature>